<accession>A0A1M5KF45</accession>
<dbReference type="RefSeq" id="WP_073175298.1">
    <property type="nucleotide sequence ID" value="NZ_FQVE01000006.1"/>
</dbReference>
<dbReference type="EMBL" id="FQVE01000006">
    <property type="protein sequence ID" value="SHG51368.1"/>
    <property type="molecule type" value="Genomic_DNA"/>
</dbReference>
<organism evidence="1 2">
    <name type="scientific">Chryseobacterium vrystaatense</name>
    <dbReference type="NCBI Taxonomy" id="307480"/>
    <lineage>
        <taxon>Bacteria</taxon>
        <taxon>Pseudomonadati</taxon>
        <taxon>Bacteroidota</taxon>
        <taxon>Flavobacteriia</taxon>
        <taxon>Flavobacteriales</taxon>
        <taxon>Weeksellaceae</taxon>
        <taxon>Chryseobacterium group</taxon>
        <taxon>Chryseobacterium</taxon>
    </lineage>
</organism>
<gene>
    <name evidence="1" type="ORF">SAMN02787073_4350</name>
</gene>
<proteinExistence type="predicted"/>
<protein>
    <submittedName>
        <fullName evidence="1">Uncharacterized protein</fullName>
    </submittedName>
</protein>
<dbReference type="AlphaFoldDB" id="A0A1M5KF45"/>
<dbReference type="Proteomes" id="UP000184108">
    <property type="component" value="Unassembled WGS sequence"/>
</dbReference>
<sequence length="537" mass="64618">MNILNYLLSCFILIFFLNVRGQTFNIKENVIQINTNNIFRPASKIEMVNSLKFKNEYYSIFEEKQMYDFGHTQKYLVKYDLSGKVLFAEKLPKELSSGYYLDFFVSDNNIYIQLQKNERYILDFKTNKFTKTTKGIDLVYDDSNYKVFYKDFGEWGQATWFINKKDKSEYFTSLNGQDINYFAGKFYVTNTSSIWEIQNPKDLSKCKPNQYYDQINKHEFGIFDSYNYTKGIKAIYKDSIKRDPSDFRESVDYLKYNFITSFVAHDHLYQITQLKDKTVISDINKNKVNIVYQFNEKYRFFSWYNQFRNTDNSYKFLRFKNGYNSFGFFETDHNNIDITKVHYKYDTVQYVKSDNIIQLISTLSDKSLISKKEVMEFEKVSNGIDIQQYRENINHNSYYPQKFKKTDIETIDFIKSENEYITQDIEYLFTKKEEQLKAIYIDWERTKFFNSVGKNYFPIRSENTLENDKKFKEKYSEIRAQLNKVGRQIHVKTRPDKLKYESWIFNGWRLNLYAISQKNINGITILICKQDDFNEDE</sequence>
<evidence type="ECO:0000313" key="1">
    <source>
        <dbReference type="EMBL" id="SHG51368.1"/>
    </source>
</evidence>
<evidence type="ECO:0000313" key="2">
    <source>
        <dbReference type="Proteomes" id="UP000184108"/>
    </source>
</evidence>
<name>A0A1M5KF45_9FLAO</name>
<reference evidence="2" key="1">
    <citation type="submission" date="2016-11" db="EMBL/GenBank/DDBJ databases">
        <authorList>
            <person name="Varghese N."/>
            <person name="Submissions S."/>
        </authorList>
    </citation>
    <scope>NUCLEOTIDE SEQUENCE [LARGE SCALE GENOMIC DNA]</scope>
    <source>
        <strain evidence="2">YR203</strain>
    </source>
</reference>